<proteinExistence type="predicted"/>
<dbReference type="AlphaFoldDB" id="A0A4C1U830"/>
<reference evidence="1 2" key="1">
    <citation type="journal article" date="2019" name="Commun. Biol.">
        <title>The bagworm genome reveals a unique fibroin gene that provides high tensile strength.</title>
        <authorList>
            <person name="Kono N."/>
            <person name="Nakamura H."/>
            <person name="Ohtoshi R."/>
            <person name="Tomita M."/>
            <person name="Numata K."/>
            <person name="Arakawa K."/>
        </authorList>
    </citation>
    <scope>NUCLEOTIDE SEQUENCE [LARGE SCALE GENOMIC DNA]</scope>
</reference>
<protein>
    <submittedName>
        <fullName evidence="1">Uncharacterized protein</fullName>
    </submittedName>
</protein>
<dbReference type="Proteomes" id="UP000299102">
    <property type="component" value="Unassembled WGS sequence"/>
</dbReference>
<sequence length="121" mass="13509">MTLYELGRKLPSLEADEDGGGRDSDTEGDFFGVDGKVRVRRIRFGLENVRFVATRRFLSDHGFRMPAAVLDGCATGRGERALKHTSLILFFCSRRAVRGRHCAAFVRVAGHLCARSHTLRT</sequence>
<evidence type="ECO:0000313" key="2">
    <source>
        <dbReference type="Proteomes" id="UP000299102"/>
    </source>
</evidence>
<comment type="caution">
    <text evidence="1">The sequence shown here is derived from an EMBL/GenBank/DDBJ whole genome shotgun (WGS) entry which is preliminary data.</text>
</comment>
<dbReference type="EMBL" id="BGZK01000135">
    <property type="protein sequence ID" value="GBP22016.1"/>
    <property type="molecule type" value="Genomic_DNA"/>
</dbReference>
<evidence type="ECO:0000313" key="1">
    <source>
        <dbReference type="EMBL" id="GBP22016.1"/>
    </source>
</evidence>
<name>A0A4C1U830_EUMVA</name>
<keyword evidence="2" id="KW-1185">Reference proteome</keyword>
<accession>A0A4C1U830</accession>
<organism evidence="1 2">
    <name type="scientific">Eumeta variegata</name>
    <name type="common">Bagworm moth</name>
    <name type="synonym">Eumeta japonica</name>
    <dbReference type="NCBI Taxonomy" id="151549"/>
    <lineage>
        <taxon>Eukaryota</taxon>
        <taxon>Metazoa</taxon>
        <taxon>Ecdysozoa</taxon>
        <taxon>Arthropoda</taxon>
        <taxon>Hexapoda</taxon>
        <taxon>Insecta</taxon>
        <taxon>Pterygota</taxon>
        <taxon>Neoptera</taxon>
        <taxon>Endopterygota</taxon>
        <taxon>Lepidoptera</taxon>
        <taxon>Glossata</taxon>
        <taxon>Ditrysia</taxon>
        <taxon>Tineoidea</taxon>
        <taxon>Psychidae</taxon>
        <taxon>Oiketicinae</taxon>
        <taxon>Eumeta</taxon>
    </lineage>
</organism>
<gene>
    <name evidence="1" type="ORF">EVAR_18657_1</name>
</gene>